<feature type="domain" description="Mif2/CENP-C cupin" evidence="6">
    <location>
        <begin position="438"/>
        <end position="523"/>
    </location>
</feature>
<dbReference type="GO" id="GO:0019237">
    <property type="term" value="F:centromeric DNA binding"/>
    <property type="evidence" value="ECO:0007669"/>
    <property type="project" value="InterPro"/>
</dbReference>
<dbReference type="PANTHER" id="PTHR16684">
    <property type="entry name" value="CENTROMERE PROTEIN C"/>
    <property type="match status" value="1"/>
</dbReference>
<dbReference type="SUPFAM" id="SSF51182">
    <property type="entry name" value="RmlC-like cupins"/>
    <property type="match status" value="1"/>
</dbReference>
<dbReference type="STRING" id="1230905.A0A1G4K8H3"/>
<feature type="region of interest" description="Disordered" evidence="5">
    <location>
        <begin position="333"/>
        <end position="370"/>
    </location>
</feature>
<reference evidence="8 9" key="1">
    <citation type="submission" date="2016-03" db="EMBL/GenBank/DDBJ databases">
        <authorList>
            <person name="Devillers H."/>
        </authorList>
    </citation>
    <scope>NUCLEOTIDE SEQUENCE [LARGE SCALE GENOMIC DNA]</scope>
    <source>
        <strain evidence="8">CBS 11717</strain>
    </source>
</reference>
<evidence type="ECO:0000259" key="6">
    <source>
        <dbReference type="Pfam" id="PF11699"/>
    </source>
</evidence>
<dbReference type="EMBL" id="LT598469">
    <property type="protein sequence ID" value="SCV00255.1"/>
    <property type="molecule type" value="Genomic_DNA"/>
</dbReference>
<accession>A0A1G4K8H3</accession>
<feature type="compositionally biased region" description="Polar residues" evidence="5">
    <location>
        <begin position="553"/>
        <end position="563"/>
    </location>
</feature>
<dbReference type="GO" id="GO:0000776">
    <property type="term" value="C:kinetochore"/>
    <property type="evidence" value="ECO:0007669"/>
    <property type="project" value="InterPro"/>
</dbReference>
<evidence type="ECO:0000256" key="5">
    <source>
        <dbReference type="SAM" id="MobiDB-lite"/>
    </source>
</evidence>
<dbReference type="Pfam" id="PF11699">
    <property type="entry name" value="CENP-C_C"/>
    <property type="match status" value="1"/>
</dbReference>
<dbReference type="AlphaFoldDB" id="A0A1G4K8H3"/>
<dbReference type="Gene3D" id="2.60.120.10">
    <property type="entry name" value="Jelly Rolls"/>
    <property type="match status" value="1"/>
</dbReference>
<dbReference type="Proteomes" id="UP000191024">
    <property type="component" value="Chromosome G"/>
</dbReference>
<dbReference type="InterPro" id="IPR011051">
    <property type="entry name" value="RmlC_Cupin_sf"/>
</dbReference>
<feature type="compositionally biased region" description="Polar residues" evidence="5">
    <location>
        <begin position="175"/>
        <end position="184"/>
    </location>
</feature>
<dbReference type="InterPro" id="IPR014710">
    <property type="entry name" value="RmlC-like_jellyroll"/>
</dbReference>
<evidence type="ECO:0000313" key="9">
    <source>
        <dbReference type="Proteomes" id="UP000191024"/>
    </source>
</evidence>
<dbReference type="GO" id="GO:0005634">
    <property type="term" value="C:nucleus"/>
    <property type="evidence" value="ECO:0007669"/>
    <property type="project" value="UniProtKB-SubCell"/>
</dbReference>
<keyword evidence="4" id="KW-0539">Nucleus</keyword>
<evidence type="ECO:0000256" key="1">
    <source>
        <dbReference type="ARBA" id="ARBA00004123"/>
    </source>
</evidence>
<evidence type="ECO:0000259" key="7">
    <source>
        <dbReference type="Pfam" id="PF15624"/>
    </source>
</evidence>
<feature type="compositionally biased region" description="Acidic residues" evidence="5">
    <location>
        <begin position="192"/>
        <end position="206"/>
    </location>
</feature>
<keyword evidence="9" id="KW-1185">Reference proteome</keyword>
<comment type="similarity">
    <text evidence="2">Belongs to the CENP-C/MIF2 family.</text>
</comment>
<comment type="subcellular location">
    <subcellularLocation>
        <location evidence="1">Nucleus</location>
    </subcellularLocation>
</comment>
<dbReference type="Pfam" id="PF15624">
    <property type="entry name" value="Mif2_N"/>
    <property type="match status" value="1"/>
</dbReference>
<dbReference type="InterPro" id="IPR028929">
    <property type="entry name" value="Mif2_N"/>
</dbReference>
<dbReference type="GO" id="GO:0051455">
    <property type="term" value="P:spindle attachment to meiosis I kinetochore"/>
    <property type="evidence" value="ECO:0007669"/>
    <property type="project" value="TreeGrafter"/>
</dbReference>
<feature type="compositionally biased region" description="Polar residues" evidence="5">
    <location>
        <begin position="109"/>
        <end position="127"/>
    </location>
</feature>
<organism evidence="8 9">
    <name type="scientific">Lachancea mirantina</name>
    <dbReference type="NCBI Taxonomy" id="1230905"/>
    <lineage>
        <taxon>Eukaryota</taxon>
        <taxon>Fungi</taxon>
        <taxon>Dikarya</taxon>
        <taxon>Ascomycota</taxon>
        <taxon>Saccharomycotina</taxon>
        <taxon>Saccharomycetes</taxon>
        <taxon>Saccharomycetales</taxon>
        <taxon>Saccharomycetaceae</taxon>
        <taxon>Lachancea</taxon>
    </lineage>
</organism>
<dbReference type="InterPro" id="IPR028386">
    <property type="entry name" value="CENP-C/Mif2/cnp3"/>
</dbReference>
<feature type="compositionally biased region" description="Basic and acidic residues" evidence="5">
    <location>
        <begin position="154"/>
        <end position="164"/>
    </location>
</feature>
<dbReference type="InterPro" id="IPR025974">
    <property type="entry name" value="Mif2/CENP-C_cupin"/>
</dbReference>
<evidence type="ECO:0000256" key="2">
    <source>
        <dbReference type="ARBA" id="ARBA00010291"/>
    </source>
</evidence>
<dbReference type="GO" id="GO:0051382">
    <property type="term" value="P:kinetochore assembly"/>
    <property type="evidence" value="ECO:0007669"/>
    <property type="project" value="InterPro"/>
</dbReference>
<protein>
    <submittedName>
        <fullName evidence="8">LAMI_0G03884g1_1</fullName>
    </submittedName>
</protein>
<feature type="region of interest" description="Disordered" evidence="5">
    <location>
        <begin position="533"/>
        <end position="563"/>
    </location>
</feature>
<dbReference type="GO" id="GO:0051315">
    <property type="term" value="P:attachment of mitotic spindle microtubules to kinetochore"/>
    <property type="evidence" value="ECO:0007669"/>
    <property type="project" value="TreeGrafter"/>
</dbReference>
<sequence length="563" mass="63545">MDYMNLGVRSRKTGLQVKENIEKDEFSMENVDDFFKEDESTISLRRRSRKSSLFQVGFFDNRELLPSLPSRPASETLKWSNADGSIDVIPQEPDEDEVLEDAKREYGEVQQSEWPQSPANVSLQTPPGSHLPSMAEEEEDGANEPYRTRSKFLSRRDDTYRDIPDLVEDDEYSRADTTLNTSDNALLREELGGDDYENESESDADYIEGMSLLQENSDMNARSDESMSDTTMSDDSAYKPLTLNRSKIFPASKTTSNYVSQSSSESESDRDFIRSQAQEFEADGPGEHSAGLRRSKRVKIAPLEYWRNEKVVYKRKSAKPVLDIDKVITYEDEEDEAEKDELTAKKRKSYNYNPSGRPRGRPRKSRNREVVTSNVKLDMKDLESLTGKKLENADWLEGGSLHSNVRNSRGEIGKVCLAFAPNKSKYQQVRRSETNNFLMSILFDDQKDVFASGFITLPPEGIKAPTGAADTTLVFCLIQGVIEFQIEETKFIGTPGTSCRIPAFNKYALKNMMSAEAKIFFVQIALPSGQSKLMGSEKSEAGNNDGTSEDHNYLTSDMSLVRS</sequence>
<dbReference type="PANTHER" id="PTHR16684:SF11">
    <property type="entry name" value="CENTROMERE PROTEIN C"/>
    <property type="match status" value="1"/>
</dbReference>
<evidence type="ECO:0000256" key="4">
    <source>
        <dbReference type="ARBA" id="ARBA00023242"/>
    </source>
</evidence>
<evidence type="ECO:0000256" key="3">
    <source>
        <dbReference type="ARBA" id="ARBA00023125"/>
    </source>
</evidence>
<evidence type="ECO:0000313" key="8">
    <source>
        <dbReference type="EMBL" id="SCV00255.1"/>
    </source>
</evidence>
<gene>
    <name evidence="8" type="ORF">LAMI_0G03884G</name>
</gene>
<feature type="region of interest" description="Disordered" evidence="5">
    <location>
        <begin position="65"/>
        <end position="272"/>
    </location>
</feature>
<feature type="domain" description="Mif2 N-terminal" evidence="7">
    <location>
        <begin position="3"/>
        <end position="156"/>
    </location>
</feature>
<feature type="compositionally biased region" description="Low complexity" evidence="5">
    <location>
        <begin position="252"/>
        <end position="265"/>
    </location>
</feature>
<dbReference type="OrthoDB" id="1939643at2759"/>
<keyword evidence="3" id="KW-0238">DNA-binding</keyword>
<proteinExistence type="inferred from homology"/>
<name>A0A1G4K8H3_9SACH</name>